<evidence type="ECO:0000259" key="10">
    <source>
        <dbReference type="Pfam" id="PF02108"/>
    </source>
</evidence>
<dbReference type="KEGG" id="abac:LuPra_03666"/>
<evidence type="ECO:0000256" key="1">
    <source>
        <dbReference type="ARBA" id="ARBA00003041"/>
    </source>
</evidence>
<evidence type="ECO:0000256" key="9">
    <source>
        <dbReference type="SAM" id="MobiDB-lite"/>
    </source>
</evidence>
<reference evidence="12" key="2">
    <citation type="submission" date="2016-04" db="EMBL/GenBank/DDBJ databases">
        <title>First Complete Genome Sequence of a Subdivision 6 Acidobacterium.</title>
        <authorList>
            <person name="Huang S."/>
            <person name="Vieira S."/>
            <person name="Bunk B."/>
            <person name="Riedel T."/>
            <person name="Sproeer C."/>
            <person name="Overmann J."/>
        </authorList>
    </citation>
    <scope>NUCLEOTIDE SEQUENCE [LARGE SCALE GENOMIC DNA]</scope>
    <source>
        <strain evidence="12">DSM 100886 HEG_-6_39</strain>
    </source>
</reference>
<dbReference type="PANTHER" id="PTHR34982">
    <property type="entry name" value="YOP PROTEINS TRANSLOCATION PROTEIN L"/>
    <property type="match status" value="1"/>
</dbReference>
<dbReference type="GO" id="GO:0015031">
    <property type="term" value="P:protein transport"/>
    <property type="evidence" value="ECO:0007669"/>
    <property type="project" value="UniProtKB-KW"/>
</dbReference>
<dbReference type="GO" id="GO:0005829">
    <property type="term" value="C:cytosol"/>
    <property type="evidence" value="ECO:0007669"/>
    <property type="project" value="TreeGrafter"/>
</dbReference>
<feature type="domain" description="Flagellar assembly protein FliH/Type III secretion system HrpE" evidence="10">
    <location>
        <begin position="108"/>
        <end position="230"/>
    </location>
</feature>
<proteinExistence type="inferred from homology"/>
<dbReference type="OrthoDB" id="122610at2"/>
<evidence type="ECO:0000256" key="8">
    <source>
        <dbReference type="SAM" id="Coils"/>
    </source>
</evidence>
<feature type="coiled-coil region" evidence="8">
    <location>
        <begin position="104"/>
        <end position="131"/>
    </location>
</feature>
<organism evidence="11 12">
    <name type="scientific">Luteitalea pratensis</name>
    <dbReference type="NCBI Taxonomy" id="1855912"/>
    <lineage>
        <taxon>Bacteria</taxon>
        <taxon>Pseudomonadati</taxon>
        <taxon>Acidobacteriota</taxon>
        <taxon>Vicinamibacteria</taxon>
        <taxon>Vicinamibacterales</taxon>
        <taxon>Vicinamibacteraceae</taxon>
        <taxon>Luteitalea</taxon>
    </lineage>
</organism>
<comment type="function">
    <text evidence="1">Needed for flagellar regrowth and assembly.</text>
</comment>
<evidence type="ECO:0000256" key="6">
    <source>
        <dbReference type="ARBA" id="ARBA00022927"/>
    </source>
</evidence>
<gene>
    <name evidence="11" type="primary">yscL</name>
    <name evidence="11" type="ORF">LuPra_03666</name>
</gene>
<dbReference type="Pfam" id="PF02108">
    <property type="entry name" value="FliH"/>
    <property type="match status" value="1"/>
</dbReference>
<dbReference type="PANTHER" id="PTHR34982:SF1">
    <property type="entry name" value="FLAGELLAR ASSEMBLY PROTEIN FLIH"/>
    <property type="match status" value="1"/>
</dbReference>
<feature type="compositionally biased region" description="Low complexity" evidence="9">
    <location>
        <begin position="50"/>
        <end position="59"/>
    </location>
</feature>
<dbReference type="AlphaFoldDB" id="A0A143PPZ0"/>
<evidence type="ECO:0000256" key="3">
    <source>
        <dbReference type="ARBA" id="ARBA00016507"/>
    </source>
</evidence>
<evidence type="ECO:0000256" key="5">
    <source>
        <dbReference type="ARBA" id="ARBA00022795"/>
    </source>
</evidence>
<evidence type="ECO:0000256" key="2">
    <source>
        <dbReference type="ARBA" id="ARBA00006602"/>
    </source>
</evidence>
<dbReference type="InterPro" id="IPR018035">
    <property type="entry name" value="Flagellar_FliH/T3SS_HrpE"/>
</dbReference>
<reference evidence="11 12" key="1">
    <citation type="journal article" date="2016" name="Genome Announc.">
        <title>First Complete Genome Sequence of a Subdivision 6 Acidobacterium Strain.</title>
        <authorList>
            <person name="Huang S."/>
            <person name="Vieira S."/>
            <person name="Bunk B."/>
            <person name="Riedel T."/>
            <person name="Sproer C."/>
            <person name="Overmann J."/>
        </authorList>
    </citation>
    <scope>NUCLEOTIDE SEQUENCE [LARGE SCALE GENOMIC DNA]</scope>
    <source>
        <strain evidence="12">DSM 100886 HEG_-6_39</strain>
    </source>
</reference>
<dbReference type="Proteomes" id="UP000076079">
    <property type="component" value="Chromosome"/>
</dbReference>
<evidence type="ECO:0000313" key="11">
    <source>
        <dbReference type="EMBL" id="AMY10436.1"/>
    </source>
</evidence>
<keyword evidence="6" id="KW-0653">Protein transport</keyword>
<dbReference type="RefSeq" id="WP_110172076.1">
    <property type="nucleotide sequence ID" value="NZ_CP015136.1"/>
</dbReference>
<evidence type="ECO:0000313" key="12">
    <source>
        <dbReference type="Proteomes" id="UP000076079"/>
    </source>
</evidence>
<keyword evidence="5" id="KW-1005">Bacterial flagellum biogenesis</keyword>
<dbReference type="InterPro" id="IPR051472">
    <property type="entry name" value="T3SS_Stator/FliH"/>
</dbReference>
<evidence type="ECO:0000256" key="7">
    <source>
        <dbReference type="ARBA" id="ARBA00023225"/>
    </source>
</evidence>
<keyword evidence="7" id="KW-1006">Bacterial flagellum protein export</keyword>
<evidence type="ECO:0000256" key="4">
    <source>
        <dbReference type="ARBA" id="ARBA00022448"/>
    </source>
</evidence>
<protein>
    <recommendedName>
        <fullName evidence="3">Flagellar assembly protein FliH</fullName>
    </recommendedName>
</protein>
<keyword evidence="4" id="KW-0813">Transport</keyword>
<sequence>MSLKTRRLRADGVVVERFAWSPTETGGHLQAPSSAEIWAPHDADVQRTQATSPAVRPASPAAPPEPWQPSAEQQAQLAALERDAFTKGYAQGERAGLEAGGKRAEAMLRRLAQTLEELSGLRDNMVRQTERELVHLSVAIARRILQREVSVDPELTAALAHIALERLGGATPATVRLHPDDYTTVTAGHATPLAGRQVEILADPSVARGGCVVESEFGFINASVDAQVDEIARAVLGEAVPMMPARRGVA</sequence>
<feature type="region of interest" description="Disordered" evidence="9">
    <location>
        <begin position="45"/>
        <end position="70"/>
    </location>
</feature>
<keyword evidence="8" id="KW-0175">Coiled coil</keyword>
<keyword evidence="12" id="KW-1185">Reference proteome</keyword>
<dbReference type="GO" id="GO:0044781">
    <property type="term" value="P:bacterial-type flagellum organization"/>
    <property type="evidence" value="ECO:0007669"/>
    <property type="project" value="UniProtKB-KW"/>
</dbReference>
<dbReference type="STRING" id="1855912.LuPra_03666"/>
<accession>A0A143PPZ0</accession>
<comment type="similarity">
    <text evidence="2">Belongs to the FliH family.</text>
</comment>
<name>A0A143PPZ0_LUTPR</name>
<dbReference type="EMBL" id="CP015136">
    <property type="protein sequence ID" value="AMY10436.1"/>
    <property type="molecule type" value="Genomic_DNA"/>
</dbReference>